<dbReference type="EMBL" id="CP047363">
    <property type="protein sequence ID" value="QIH78330.1"/>
    <property type="molecule type" value="Genomic_DNA"/>
</dbReference>
<organism evidence="1 2">
    <name type="scientific">Macrococcoides canis</name>
    <dbReference type="NCBI Taxonomy" id="1855823"/>
    <lineage>
        <taxon>Bacteria</taxon>
        <taxon>Bacillati</taxon>
        <taxon>Bacillota</taxon>
        <taxon>Bacilli</taxon>
        <taxon>Bacillales</taxon>
        <taxon>Staphylococcaceae</taxon>
        <taxon>Macrococcoides</taxon>
    </lineage>
</organism>
<dbReference type="Proteomes" id="UP000501122">
    <property type="component" value="Chromosome"/>
</dbReference>
<evidence type="ECO:0000313" key="1">
    <source>
        <dbReference type="EMBL" id="QIH78330.1"/>
    </source>
</evidence>
<evidence type="ECO:0000313" key="2">
    <source>
        <dbReference type="Proteomes" id="UP000501122"/>
    </source>
</evidence>
<dbReference type="RefSeq" id="WP_164953451.1">
    <property type="nucleotide sequence ID" value="NZ_CP047363.1"/>
</dbReference>
<name>A0AAE6X2S6_9STAP</name>
<dbReference type="AlphaFoldDB" id="A0AAE6X2S6"/>
<accession>A0AAE6X2S6</accession>
<gene>
    <name evidence="1" type="ORF">GTN30_06560</name>
</gene>
<protein>
    <submittedName>
        <fullName evidence="1">Uncharacterized protein</fullName>
    </submittedName>
</protein>
<sequence>MRKIMVENLVGVEGTQENFEYAMKDDKLFEQAIYRYIDGMEEGENVGVSIYYAGFDGRRQQEFQESMLELYDLEVF</sequence>
<reference evidence="1" key="1">
    <citation type="journal article" date="2020" name="Antimicrob. Agents Chemother.">
        <title>The novel macrolide resistance genes mef(D), msr(F) and msr(H) are present on resistance islands in Macrococcus canis, Macrococcus caseolyticus and Staphylococcus aureus.</title>
        <authorList>
            <person name="Schwendener S."/>
            <person name="Dona V."/>
            <person name="Perreten V."/>
        </authorList>
    </citation>
    <scope>NUCLEOTIDE SEQUENCE</scope>
    <source>
        <strain evidence="1">Epi0076A</strain>
    </source>
</reference>
<proteinExistence type="predicted"/>